<keyword evidence="1" id="KW-0472">Membrane</keyword>
<evidence type="ECO:0000313" key="4">
    <source>
        <dbReference type="Proteomes" id="UP000278907"/>
    </source>
</evidence>
<proteinExistence type="predicted"/>
<dbReference type="NCBIfam" id="TIGR04155">
    <property type="entry name" value="cyano_PEP"/>
    <property type="match status" value="1"/>
</dbReference>
<reference evidence="3 4" key="1">
    <citation type="submission" date="2018-09" db="EMBL/GenBank/DDBJ databases">
        <authorList>
            <person name="Livingstone P.G."/>
            <person name="Whitworth D.E."/>
        </authorList>
    </citation>
    <scope>NUCLEOTIDE SEQUENCE [LARGE SCALE GENOMIC DNA]</scope>
    <source>
        <strain evidence="3 4">CA031B</strain>
    </source>
</reference>
<feature type="domain" description="Ice-binding protein C-terminal" evidence="2">
    <location>
        <begin position="15"/>
        <end position="38"/>
    </location>
</feature>
<comment type="caution">
    <text evidence="3">The sequence shown here is derived from an EMBL/GenBank/DDBJ whole genome shotgun (WGS) entry which is preliminary data.</text>
</comment>
<name>A0ABX9Q2S6_9BACT</name>
<gene>
    <name evidence="3" type="ORF">D7Y13_44510</name>
</gene>
<sequence length="39" mass="3913">ADYNGADFKVVGTASVPEPGTIAGLAIAGGLLTLIRRRA</sequence>
<protein>
    <submittedName>
        <fullName evidence="3">PEP-CTERM sorting domain-containing protein</fullName>
    </submittedName>
</protein>
<evidence type="ECO:0000259" key="2">
    <source>
        <dbReference type="Pfam" id="PF07589"/>
    </source>
</evidence>
<dbReference type="NCBIfam" id="TIGR02595">
    <property type="entry name" value="PEP_CTERM"/>
    <property type="match status" value="1"/>
</dbReference>
<keyword evidence="4" id="KW-1185">Reference proteome</keyword>
<evidence type="ECO:0000313" key="3">
    <source>
        <dbReference type="EMBL" id="RKH75991.1"/>
    </source>
</evidence>
<evidence type="ECO:0000256" key="1">
    <source>
        <dbReference type="SAM" id="Phobius"/>
    </source>
</evidence>
<dbReference type="Pfam" id="PF07589">
    <property type="entry name" value="PEP-CTERM"/>
    <property type="match status" value="1"/>
</dbReference>
<feature type="transmembrane region" description="Helical" evidence="1">
    <location>
        <begin position="20"/>
        <end position="36"/>
    </location>
</feature>
<accession>A0ABX9Q2S6</accession>
<dbReference type="Proteomes" id="UP000278907">
    <property type="component" value="Unassembled WGS sequence"/>
</dbReference>
<organism evidence="3 4">
    <name type="scientific">Corallococcus praedator</name>
    <dbReference type="NCBI Taxonomy" id="2316724"/>
    <lineage>
        <taxon>Bacteria</taxon>
        <taxon>Pseudomonadati</taxon>
        <taxon>Myxococcota</taxon>
        <taxon>Myxococcia</taxon>
        <taxon>Myxococcales</taxon>
        <taxon>Cystobacterineae</taxon>
        <taxon>Myxococcaceae</taxon>
        <taxon>Corallococcus</taxon>
    </lineage>
</organism>
<dbReference type="EMBL" id="RAWI01001366">
    <property type="protein sequence ID" value="RKH75991.1"/>
    <property type="molecule type" value="Genomic_DNA"/>
</dbReference>
<feature type="non-terminal residue" evidence="3">
    <location>
        <position position="1"/>
    </location>
</feature>
<dbReference type="InterPro" id="IPR013424">
    <property type="entry name" value="Ice-binding_C"/>
</dbReference>
<keyword evidence="1" id="KW-0812">Transmembrane</keyword>
<keyword evidence="1" id="KW-1133">Transmembrane helix</keyword>
<dbReference type="InterPro" id="IPR026374">
    <property type="entry name" value="Cyano_PEP"/>
</dbReference>